<reference evidence="3" key="1">
    <citation type="submission" date="2022-12" db="EMBL/GenBank/DDBJ databases">
        <authorList>
            <person name="Mo P."/>
        </authorList>
    </citation>
    <scope>NUCLEOTIDE SEQUENCE [LARGE SCALE GENOMIC DNA]</scope>
    <source>
        <strain evidence="3">HUAS 3-15</strain>
    </source>
</reference>
<feature type="region of interest" description="Disordered" evidence="1">
    <location>
        <begin position="89"/>
        <end position="125"/>
    </location>
</feature>
<name>A0ABY7PVL7_9ACTN</name>
<proteinExistence type="predicted"/>
<dbReference type="EMBL" id="CP115450">
    <property type="protein sequence ID" value="WBP84416.1"/>
    <property type="molecule type" value="Genomic_DNA"/>
</dbReference>
<keyword evidence="3" id="KW-1185">Reference proteome</keyword>
<protein>
    <submittedName>
        <fullName evidence="2">Uncharacterized protein</fullName>
    </submittedName>
</protein>
<sequence>MERDHAYRDYPFADGHNVLWELEGYGSDDRQHSSRLLGRQDYLRVRHLFAAELGDDDWMMAGGYPVPSRLWRPMQELLGPLGFEQGLDYFLGGPAEPPRRPDLATRPRRPDTGGPGAVALTGHRR</sequence>
<organism evidence="2 3">
    <name type="scientific">Kitasatospora cathayae</name>
    <dbReference type="NCBI Taxonomy" id="3004092"/>
    <lineage>
        <taxon>Bacteria</taxon>
        <taxon>Bacillati</taxon>
        <taxon>Actinomycetota</taxon>
        <taxon>Actinomycetes</taxon>
        <taxon>Kitasatosporales</taxon>
        <taxon>Streptomycetaceae</taxon>
        <taxon>Kitasatospora</taxon>
    </lineage>
</organism>
<accession>A0ABY7PVL7</accession>
<feature type="compositionally biased region" description="Basic and acidic residues" evidence="1">
    <location>
        <begin position="97"/>
        <end position="111"/>
    </location>
</feature>
<gene>
    <name evidence="2" type="ORF">O1G21_00145</name>
</gene>
<evidence type="ECO:0000313" key="3">
    <source>
        <dbReference type="Proteomes" id="UP001212821"/>
    </source>
</evidence>
<dbReference type="RefSeq" id="WP_270139615.1">
    <property type="nucleotide sequence ID" value="NZ_CP115450.1"/>
</dbReference>
<evidence type="ECO:0000313" key="2">
    <source>
        <dbReference type="EMBL" id="WBP84416.1"/>
    </source>
</evidence>
<evidence type="ECO:0000256" key="1">
    <source>
        <dbReference type="SAM" id="MobiDB-lite"/>
    </source>
</evidence>
<dbReference type="Proteomes" id="UP001212821">
    <property type="component" value="Chromosome"/>
</dbReference>